<reference evidence="7" key="3">
    <citation type="submission" date="2025-09" db="UniProtKB">
        <authorList>
            <consortium name="Ensembl"/>
        </authorList>
    </citation>
    <scope>IDENTIFICATION</scope>
</reference>
<comment type="subcellular location">
    <subcellularLocation>
        <location evidence="1">Membrane</location>
    </subcellularLocation>
</comment>
<evidence type="ECO:0000256" key="3">
    <source>
        <dbReference type="ARBA" id="ARBA00023136"/>
    </source>
</evidence>
<organism evidence="7 8">
    <name type="scientific">Sparus aurata</name>
    <name type="common">Gilthead sea bream</name>
    <dbReference type="NCBI Taxonomy" id="8175"/>
    <lineage>
        <taxon>Eukaryota</taxon>
        <taxon>Metazoa</taxon>
        <taxon>Chordata</taxon>
        <taxon>Craniata</taxon>
        <taxon>Vertebrata</taxon>
        <taxon>Euteleostomi</taxon>
        <taxon>Actinopterygii</taxon>
        <taxon>Neopterygii</taxon>
        <taxon>Teleostei</taxon>
        <taxon>Neoteleostei</taxon>
        <taxon>Acanthomorphata</taxon>
        <taxon>Eupercaria</taxon>
        <taxon>Spariformes</taxon>
        <taxon>Sparidae</taxon>
        <taxon>Sparus</taxon>
    </lineage>
</organism>
<evidence type="ECO:0000313" key="8">
    <source>
        <dbReference type="Proteomes" id="UP000472265"/>
    </source>
</evidence>
<dbReference type="GO" id="GO:0016020">
    <property type="term" value="C:membrane"/>
    <property type="evidence" value="ECO:0007669"/>
    <property type="project" value="UniProtKB-SubCell"/>
</dbReference>
<keyword evidence="4" id="KW-0325">Glycoprotein</keyword>
<feature type="signal peptide" evidence="5">
    <location>
        <begin position="1"/>
        <end position="28"/>
    </location>
</feature>
<evidence type="ECO:0000259" key="6">
    <source>
        <dbReference type="PROSITE" id="PS50835"/>
    </source>
</evidence>
<dbReference type="GeneTree" id="ENSGT01000000214670"/>
<evidence type="ECO:0000256" key="4">
    <source>
        <dbReference type="ARBA" id="ARBA00023180"/>
    </source>
</evidence>
<accession>A0A671URQ7</accession>
<dbReference type="PANTHER" id="PTHR12080:SF48">
    <property type="entry name" value="IMMUNOGLOBULIN SUBTYPE DOMAIN-CONTAINING PROTEIN"/>
    <property type="match status" value="1"/>
</dbReference>
<dbReference type="InterPro" id="IPR036179">
    <property type="entry name" value="Ig-like_dom_sf"/>
</dbReference>
<reference evidence="7" key="2">
    <citation type="submission" date="2025-08" db="UniProtKB">
        <authorList>
            <consortium name="Ensembl"/>
        </authorList>
    </citation>
    <scope>IDENTIFICATION</scope>
</reference>
<dbReference type="SUPFAM" id="SSF48726">
    <property type="entry name" value="Immunoglobulin"/>
    <property type="match status" value="2"/>
</dbReference>
<proteinExistence type="predicted"/>
<dbReference type="InterPro" id="IPR013783">
    <property type="entry name" value="Ig-like_fold"/>
</dbReference>
<sequence>MLVMLCRECLIVMSGLLLLKWGSYNTGGKAVGDTVELPSCLPTEGVTVPQWKYGGILIADKDKHIHENQFKDRLELNSMNFSLTVKQLTLKDSGNYSFLSEENDTQRTTVIISLQVHEPITKQPTVNYNSTWHTSNESCTVFLECRAASDSGVDYKWTVRNQTRSGSRLQYIISAQDGDTDFTCTIYNLVTEMSVSKTVTCSNHTQGIHTPETPSFLPPLLLVILHS</sequence>
<evidence type="ECO:0000256" key="1">
    <source>
        <dbReference type="ARBA" id="ARBA00004370"/>
    </source>
</evidence>
<dbReference type="OMA" id="TWKYGEI"/>
<keyword evidence="2 5" id="KW-0732">Signal</keyword>
<feature type="chain" id="PRO_5025600120" description="Ig-like domain-containing protein" evidence="5">
    <location>
        <begin position="29"/>
        <end position="227"/>
    </location>
</feature>
<dbReference type="Proteomes" id="UP000472265">
    <property type="component" value="Chromosome 10"/>
</dbReference>
<dbReference type="InterPro" id="IPR015631">
    <property type="entry name" value="CD2/SLAM_rcpt"/>
</dbReference>
<dbReference type="AlphaFoldDB" id="A0A671URQ7"/>
<feature type="domain" description="Ig-like" evidence="6">
    <location>
        <begin position="124"/>
        <end position="200"/>
    </location>
</feature>
<dbReference type="InParanoid" id="A0A671URQ7"/>
<evidence type="ECO:0000256" key="2">
    <source>
        <dbReference type="ARBA" id="ARBA00022729"/>
    </source>
</evidence>
<protein>
    <recommendedName>
        <fullName evidence="6">Ig-like domain-containing protein</fullName>
    </recommendedName>
</protein>
<keyword evidence="3" id="KW-0472">Membrane</keyword>
<evidence type="ECO:0000256" key="5">
    <source>
        <dbReference type="SAM" id="SignalP"/>
    </source>
</evidence>
<name>A0A671URQ7_SPAAU</name>
<dbReference type="Ensembl" id="ENSSAUT00010017383.1">
    <property type="protein sequence ID" value="ENSSAUP00010016416.1"/>
    <property type="gene ID" value="ENSSAUG00010007565.1"/>
</dbReference>
<keyword evidence="8" id="KW-1185">Reference proteome</keyword>
<evidence type="ECO:0000313" key="7">
    <source>
        <dbReference type="Ensembl" id="ENSSAUP00010016416.1"/>
    </source>
</evidence>
<dbReference type="Gene3D" id="2.60.40.10">
    <property type="entry name" value="Immunoglobulins"/>
    <property type="match status" value="2"/>
</dbReference>
<reference evidence="7" key="1">
    <citation type="submission" date="2021-04" db="EMBL/GenBank/DDBJ databases">
        <authorList>
            <consortium name="Wellcome Sanger Institute Data Sharing"/>
        </authorList>
    </citation>
    <scope>NUCLEOTIDE SEQUENCE [LARGE SCALE GENOMIC DNA]</scope>
</reference>
<dbReference type="PROSITE" id="PS50835">
    <property type="entry name" value="IG_LIKE"/>
    <property type="match status" value="1"/>
</dbReference>
<dbReference type="InterPro" id="IPR007110">
    <property type="entry name" value="Ig-like_dom"/>
</dbReference>
<dbReference type="FunCoup" id="A0A671URQ7">
    <property type="interactions" value="1136"/>
</dbReference>
<dbReference type="PANTHER" id="PTHR12080">
    <property type="entry name" value="SIGNALING LYMPHOCYTIC ACTIVATION MOLECULE"/>
    <property type="match status" value="1"/>
</dbReference>